<evidence type="ECO:0000256" key="12">
    <source>
        <dbReference type="PIRSR" id="PIRSR038994-3"/>
    </source>
</evidence>
<dbReference type="NCBIfam" id="TIGR00221">
    <property type="entry name" value="nagA"/>
    <property type="match status" value="1"/>
</dbReference>
<feature type="binding site" evidence="11">
    <location>
        <position position="228"/>
    </location>
    <ligand>
        <name>substrate</name>
    </ligand>
</feature>
<protein>
    <recommendedName>
        <fullName evidence="3">N-acetylglucosamine-6-phosphate deacetylase</fullName>
        <ecNumber evidence="2">3.5.1.25</ecNumber>
    </recommendedName>
</protein>
<dbReference type="GO" id="GO:0006046">
    <property type="term" value="P:N-acetylglucosamine catabolic process"/>
    <property type="evidence" value="ECO:0007669"/>
    <property type="project" value="TreeGrafter"/>
</dbReference>
<evidence type="ECO:0000313" key="14">
    <source>
        <dbReference type="EMBL" id="NDL68271.1"/>
    </source>
</evidence>
<dbReference type="EC" id="3.5.1.25" evidence="2"/>
<dbReference type="SUPFAM" id="SSF51556">
    <property type="entry name" value="Metallo-dependent hydrolases"/>
    <property type="match status" value="1"/>
</dbReference>
<dbReference type="SUPFAM" id="SSF51338">
    <property type="entry name" value="Composite domain of metallo-dependent hydrolases"/>
    <property type="match status" value="1"/>
</dbReference>
<sequence length="387" mass="42192">MNKRKIVVGASLVLEDHILEDKALVFSDRVEGILDPEEAMRLEGEVLTFQGHVVPGFIDTHIHGAGGHDVMDGTPQALEAISGILPSSGTTAYLATTMTKAQEEILAALGNVRSFMDRQEREFLGAQVLGVHLEGPFLNPEYKGAQDGAFLQKPSMEWVGDWLDILRMITLAPEMDEGFRFIRSMAGKGAVLSIGHSGSSYETALAAYEEGVRHITHCFNAMTGLHHRKPGVVGAALAKPFTVEVIADGIHVHPGFLEAFIRLKTVDKVLLVTDAMRAAFLGEGTYDLGGQTVHVRDGACRLEDGTLAGSVLRTDTALGNMRRHTGFHLEEIVRMLSLNPARKLGIDGRKGSIAPGKDADLVFLDRDLQVREVYIQGRKAHSREERT</sequence>
<organism evidence="14 15">
    <name type="scientific">Anaerotalea alkaliphila</name>
    <dbReference type="NCBI Taxonomy" id="2662126"/>
    <lineage>
        <taxon>Bacteria</taxon>
        <taxon>Bacillati</taxon>
        <taxon>Bacillota</taxon>
        <taxon>Clostridia</taxon>
        <taxon>Eubacteriales</taxon>
        <taxon>Anaerotalea</taxon>
    </lineage>
</organism>
<feature type="binding site" evidence="11">
    <location>
        <position position="251"/>
    </location>
    <ligand>
        <name>substrate</name>
    </ligand>
</feature>
<evidence type="ECO:0000259" key="13">
    <source>
        <dbReference type="Pfam" id="PF01979"/>
    </source>
</evidence>
<evidence type="ECO:0000256" key="5">
    <source>
        <dbReference type="ARBA" id="ARBA00022801"/>
    </source>
</evidence>
<feature type="binding site" evidence="12">
    <location>
        <position position="217"/>
    </location>
    <ligand>
        <name>Zn(2+)</name>
        <dbReference type="ChEBI" id="CHEBI:29105"/>
    </ligand>
</feature>
<feature type="binding site" evidence="11">
    <location>
        <position position="145"/>
    </location>
    <ligand>
        <name>substrate</name>
    </ligand>
</feature>
<feature type="domain" description="Amidohydrolase-related" evidence="13">
    <location>
        <begin position="53"/>
        <end position="378"/>
    </location>
</feature>
<dbReference type="EMBL" id="JAAEEH010000032">
    <property type="protein sequence ID" value="NDL68271.1"/>
    <property type="molecule type" value="Genomic_DNA"/>
</dbReference>
<dbReference type="RefSeq" id="WP_162370993.1">
    <property type="nucleotide sequence ID" value="NZ_JAAEEH010000032.1"/>
</dbReference>
<comment type="similarity">
    <text evidence="1 9">Belongs to the metallo-dependent hydrolases superfamily. NagA family.</text>
</comment>
<keyword evidence="15" id="KW-1185">Reference proteome</keyword>
<feature type="active site" description="Proton donor/acceptor" evidence="10">
    <location>
        <position position="274"/>
    </location>
</feature>
<dbReference type="Pfam" id="PF01979">
    <property type="entry name" value="Amidohydro_1"/>
    <property type="match status" value="1"/>
</dbReference>
<dbReference type="PANTHER" id="PTHR11113">
    <property type="entry name" value="N-ACETYLGLUCOSAMINE-6-PHOSPHATE DEACETYLASE"/>
    <property type="match status" value="1"/>
</dbReference>
<proteinExistence type="inferred from homology"/>
<name>A0A7X5HX72_9FIRM</name>
<dbReference type="Gene3D" id="3.20.20.140">
    <property type="entry name" value="Metal-dependent hydrolases"/>
    <property type="match status" value="1"/>
</dbReference>
<evidence type="ECO:0000256" key="1">
    <source>
        <dbReference type="ARBA" id="ARBA00010716"/>
    </source>
</evidence>
<dbReference type="InterPro" id="IPR006680">
    <property type="entry name" value="Amidohydro-rel"/>
</dbReference>
<dbReference type="Gene3D" id="2.30.40.10">
    <property type="entry name" value="Urease, subunit C, domain 1"/>
    <property type="match status" value="1"/>
</dbReference>
<comment type="caution">
    <text evidence="14">The sequence shown here is derived from an EMBL/GenBank/DDBJ whole genome shotgun (WGS) entry which is preliminary data.</text>
</comment>
<evidence type="ECO:0000256" key="4">
    <source>
        <dbReference type="ARBA" id="ARBA00022723"/>
    </source>
</evidence>
<evidence type="ECO:0000256" key="2">
    <source>
        <dbReference type="ARBA" id="ARBA00011899"/>
    </source>
</evidence>
<dbReference type="GO" id="GO:0008448">
    <property type="term" value="F:N-acetylglucosamine-6-phosphate deacetylase activity"/>
    <property type="evidence" value="ECO:0007669"/>
    <property type="project" value="UniProtKB-EC"/>
</dbReference>
<evidence type="ECO:0000256" key="8">
    <source>
        <dbReference type="ARBA" id="ARBA00060590"/>
    </source>
</evidence>
<evidence type="ECO:0000256" key="7">
    <source>
        <dbReference type="ARBA" id="ARBA00047647"/>
    </source>
</evidence>
<evidence type="ECO:0000256" key="11">
    <source>
        <dbReference type="PIRSR" id="PIRSR038994-2"/>
    </source>
</evidence>
<evidence type="ECO:0000313" key="15">
    <source>
        <dbReference type="Proteomes" id="UP000461585"/>
    </source>
</evidence>
<keyword evidence="4 12" id="KW-0479">Metal-binding</keyword>
<dbReference type="GO" id="GO:0046872">
    <property type="term" value="F:metal ion binding"/>
    <property type="evidence" value="ECO:0007669"/>
    <property type="project" value="UniProtKB-KW"/>
</dbReference>
<comment type="catalytic activity">
    <reaction evidence="7">
        <text>N-acetyl-D-glucosamine 6-phosphate + H2O = D-glucosamine 6-phosphate + acetate</text>
        <dbReference type="Rhea" id="RHEA:22936"/>
        <dbReference type="ChEBI" id="CHEBI:15377"/>
        <dbReference type="ChEBI" id="CHEBI:30089"/>
        <dbReference type="ChEBI" id="CHEBI:57513"/>
        <dbReference type="ChEBI" id="CHEBI:58725"/>
        <dbReference type="EC" id="3.5.1.25"/>
    </reaction>
</comment>
<evidence type="ECO:0000256" key="10">
    <source>
        <dbReference type="PIRSR" id="PIRSR038994-1"/>
    </source>
</evidence>
<feature type="binding site" evidence="11">
    <location>
        <begin position="307"/>
        <end position="309"/>
    </location>
    <ligand>
        <name>substrate</name>
    </ligand>
</feature>
<dbReference type="AlphaFoldDB" id="A0A7X5HX72"/>
<keyword evidence="6 9" id="KW-0119">Carbohydrate metabolism</keyword>
<dbReference type="CDD" id="cd00854">
    <property type="entry name" value="NagA"/>
    <property type="match status" value="1"/>
</dbReference>
<reference evidence="14 15" key="1">
    <citation type="submission" date="2020-01" db="EMBL/GenBank/DDBJ databases">
        <title>Anaeroalcalibacter tamaniensis gen. nov., sp. nov., moderately halophilic strictly anaerobic fermenter bacterium from mud volcano of Taman peninsula.</title>
        <authorList>
            <person name="Frolova A."/>
            <person name="Merkel A.Y."/>
            <person name="Slobodkin A.I."/>
        </authorList>
    </citation>
    <scope>NUCLEOTIDE SEQUENCE [LARGE SCALE GENOMIC DNA]</scope>
    <source>
        <strain evidence="14 15">F-3ap</strain>
    </source>
</reference>
<dbReference type="PIRSF" id="PIRSF038994">
    <property type="entry name" value="NagA"/>
    <property type="match status" value="1"/>
</dbReference>
<dbReference type="InterPro" id="IPR032466">
    <property type="entry name" value="Metal_Hydrolase"/>
</dbReference>
<comment type="cofactor">
    <cofactor evidence="12">
        <name>a divalent metal cation</name>
        <dbReference type="ChEBI" id="CHEBI:60240"/>
    </cofactor>
    <text evidence="12">Binds 1 divalent metal cation per subunit.</text>
</comment>
<evidence type="ECO:0000256" key="6">
    <source>
        <dbReference type="ARBA" id="ARBA00023277"/>
    </source>
</evidence>
<dbReference type="PANTHER" id="PTHR11113:SF14">
    <property type="entry name" value="N-ACETYLGLUCOSAMINE-6-PHOSPHATE DEACETYLASE"/>
    <property type="match status" value="1"/>
</dbReference>
<evidence type="ECO:0000256" key="3">
    <source>
        <dbReference type="ARBA" id="ARBA00018029"/>
    </source>
</evidence>
<feature type="binding site" evidence="12">
    <location>
        <position position="196"/>
    </location>
    <ligand>
        <name>Zn(2+)</name>
        <dbReference type="ChEBI" id="CHEBI:29105"/>
    </ligand>
</feature>
<feature type="binding site" evidence="12">
    <location>
        <position position="134"/>
    </location>
    <ligand>
        <name>Zn(2+)</name>
        <dbReference type="ChEBI" id="CHEBI:29105"/>
    </ligand>
</feature>
<gene>
    <name evidence="14" type="primary">nagA</name>
    <name evidence="14" type="ORF">GXN74_11010</name>
</gene>
<dbReference type="InterPro" id="IPR003764">
    <property type="entry name" value="GlcNAc_6-P_deAcase"/>
</dbReference>
<accession>A0A7X5HX72</accession>
<dbReference type="Proteomes" id="UP000461585">
    <property type="component" value="Unassembled WGS sequence"/>
</dbReference>
<evidence type="ECO:0000256" key="9">
    <source>
        <dbReference type="PIRNR" id="PIRNR038994"/>
    </source>
</evidence>
<comment type="pathway">
    <text evidence="8">Amino-sugar metabolism; N-acetylneuraminate degradation; D-fructose 6-phosphate from N-acetylneuraminate: step 4/5.</text>
</comment>
<keyword evidence="5 9" id="KW-0378">Hydrolase</keyword>
<dbReference type="FunFam" id="3.20.20.140:FF:000004">
    <property type="entry name" value="N-acetylglucosamine-6-phosphate deacetylase"/>
    <property type="match status" value="1"/>
</dbReference>
<dbReference type="InterPro" id="IPR011059">
    <property type="entry name" value="Metal-dep_hydrolase_composite"/>
</dbReference>
<feature type="binding site" evidence="11">
    <location>
        <begin position="220"/>
        <end position="221"/>
    </location>
    <ligand>
        <name>substrate</name>
    </ligand>
</feature>